<organism evidence="1 2">
    <name type="scientific">Aspergillus welwitschiae</name>
    <dbReference type="NCBI Taxonomy" id="1341132"/>
    <lineage>
        <taxon>Eukaryota</taxon>
        <taxon>Fungi</taxon>
        <taxon>Dikarya</taxon>
        <taxon>Ascomycota</taxon>
        <taxon>Pezizomycotina</taxon>
        <taxon>Eurotiomycetes</taxon>
        <taxon>Eurotiomycetidae</taxon>
        <taxon>Eurotiales</taxon>
        <taxon>Aspergillaceae</taxon>
        <taxon>Aspergillus</taxon>
        <taxon>Aspergillus subgen. Circumdati</taxon>
    </lineage>
</organism>
<dbReference type="RefSeq" id="XP_026628909.1">
    <property type="nucleotide sequence ID" value="XM_026768868.1"/>
</dbReference>
<dbReference type="GeneID" id="38137224"/>
<dbReference type="Proteomes" id="UP000253729">
    <property type="component" value="Unassembled WGS sequence"/>
</dbReference>
<proteinExistence type="predicted"/>
<name>A0A3F3Q9Y1_9EURO</name>
<reference evidence="1 2" key="1">
    <citation type="submission" date="2018-07" db="EMBL/GenBank/DDBJ databases">
        <title>The genomes of Aspergillus section Nigri reveals drivers in fungal speciation.</title>
        <authorList>
            <consortium name="DOE Joint Genome Institute"/>
            <person name="Vesth T.C."/>
            <person name="Nybo J."/>
            <person name="Theobald S."/>
            <person name="Brandl J."/>
            <person name="Frisvad J.C."/>
            <person name="Nielsen K.F."/>
            <person name="Lyhne E.K."/>
            <person name="Kogle M.E."/>
            <person name="Kuo A."/>
            <person name="Riley R."/>
            <person name="Clum A."/>
            <person name="Nolan M."/>
            <person name="Lipzen A."/>
            <person name="Salamov A."/>
            <person name="Henrissat B."/>
            <person name="Wiebenga A."/>
            <person name="De vries R.P."/>
            <person name="Grigoriev I.V."/>
            <person name="Mortensen U.H."/>
            <person name="Andersen M.R."/>
            <person name="Baker S.E."/>
        </authorList>
    </citation>
    <scope>NUCLEOTIDE SEQUENCE [LARGE SCALE GENOMIC DNA]</scope>
    <source>
        <strain evidence="1 2">CBS 139.54b</strain>
    </source>
</reference>
<dbReference type="Gene3D" id="3.80.10.10">
    <property type="entry name" value="Ribonuclease Inhibitor"/>
    <property type="match status" value="1"/>
</dbReference>
<evidence type="ECO:0000313" key="2">
    <source>
        <dbReference type="Proteomes" id="UP000253729"/>
    </source>
</evidence>
<keyword evidence="2" id="KW-1185">Reference proteome</keyword>
<protein>
    <recommendedName>
        <fullName evidence="3">F-box domain-containing protein</fullName>
    </recommendedName>
</protein>
<gene>
    <name evidence="1" type="ORF">BDQ94DRAFT_158064</name>
</gene>
<dbReference type="InterPro" id="IPR032675">
    <property type="entry name" value="LRR_dom_sf"/>
</dbReference>
<dbReference type="EMBL" id="KZ852039">
    <property type="protein sequence ID" value="RDH35887.1"/>
    <property type="molecule type" value="Genomic_DNA"/>
</dbReference>
<evidence type="ECO:0008006" key="3">
    <source>
        <dbReference type="Google" id="ProtNLM"/>
    </source>
</evidence>
<dbReference type="SUPFAM" id="SSF52047">
    <property type="entry name" value="RNI-like"/>
    <property type="match status" value="1"/>
</dbReference>
<sequence length="695" mass="78455">MSVITVSEPVPDITGVVNNICILCDSTGAFEEGIPYKMEEDTSLDVHHLLSLMRDILKDPFLSPAILQLERDIYEIVSSQWIFCLRQSAKGGAVWTDGVIEVPLTTGGVMVPENMFDIKAMETDIFKALLSLWRSIGSISDSSAVHQIYYNEFHIVSVMRALFLNTKDNYSGRTSNEMTRANSNSLSIASMPSSKNVFSSPPVIVVDTIVGYLDLKSIKSLRLTNRAWRDLCLGPYFKSFFHHQVTNLTTESLRSLIPLARHPILSRAIRKLTIIAEVYDPSLLKRVLRTRRCEDRARIPHLAARDCSQDELKQAKLDLEWLEARSSASEIADEDNTARSLAAILNHIGQLDTIALEATAITAPHPDTFRTQGDWQIIWAKASQIYHIVMLALSQSSIVMNNLTIYRETIRCAVPCNEITANMDNLDTRGCSLSTGQSIRCLALDLSMRIDSNPVLTDGLDGVARLLQNMPNLESLVLGLRRTVRGDASSYHRFFDTIADTVRLPLLSKLTLLGIYTTSSSLLQFLQNHQGVRELHLEKVDLTSGSWSPLFQYFQESLSLRRLILSRISLAGQHLNLRPVPDNEDRSSLCDPDYYHCIRGIFVHRREFDVFAIRQGFHFNQEYQGAPSNSLAFTAFLIYGYEIKNLTSLQMSLYSPSSLHLGVIVHHGAPSCRRSEYDIKYNYEYYPDKYHPYDA</sequence>
<evidence type="ECO:0000313" key="1">
    <source>
        <dbReference type="EMBL" id="RDH35887.1"/>
    </source>
</evidence>
<dbReference type="SUPFAM" id="SSF81383">
    <property type="entry name" value="F-box domain"/>
    <property type="match status" value="1"/>
</dbReference>
<dbReference type="CDD" id="cd09917">
    <property type="entry name" value="F-box_SF"/>
    <property type="match status" value="1"/>
</dbReference>
<accession>A0A3F3Q9Y1</accession>
<dbReference type="InterPro" id="IPR036047">
    <property type="entry name" value="F-box-like_dom_sf"/>
</dbReference>
<dbReference type="AlphaFoldDB" id="A0A3F3Q9Y1"/>